<keyword evidence="1" id="KW-0472">Membrane</keyword>
<gene>
    <name evidence="2" type="ORF">GALL_491690</name>
</gene>
<comment type="caution">
    <text evidence="2">The sequence shown here is derived from an EMBL/GenBank/DDBJ whole genome shotgun (WGS) entry which is preliminary data.</text>
</comment>
<evidence type="ECO:0000256" key="1">
    <source>
        <dbReference type="SAM" id="Phobius"/>
    </source>
</evidence>
<proteinExistence type="predicted"/>
<keyword evidence="1" id="KW-1133">Transmembrane helix</keyword>
<name>A0A1J5PDD5_9ZZZZ</name>
<accession>A0A1J5PDD5</accession>
<organism evidence="2">
    <name type="scientific">mine drainage metagenome</name>
    <dbReference type="NCBI Taxonomy" id="410659"/>
    <lineage>
        <taxon>unclassified sequences</taxon>
        <taxon>metagenomes</taxon>
        <taxon>ecological metagenomes</taxon>
    </lineage>
</organism>
<feature type="transmembrane region" description="Helical" evidence="1">
    <location>
        <begin position="41"/>
        <end position="62"/>
    </location>
</feature>
<reference evidence="2" key="1">
    <citation type="submission" date="2016-10" db="EMBL/GenBank/DDBJ databases">
        <title>Sequence of Gallionella enrichment culture.</title>
        <authorList>
            <person name="Poehlein A."/>
            <person name="Muehling M."/>
            <person name="Daniel R."/>
        </authorList>
    </citation>
    <scope>NUCLEOTIDE SEQUENCE</scope>
</reference>
<protein>
    <submittedName>
        <fullName evidence="2">Uncharacterized protein</fullName>
    </submittedName>
</protein>
<feature type="transmembrane region" description="Helical" evidence="1">
    <location>
        <begin position="12"/>
        <end position="35"/>
    </location>
</feature>
<keyword evidence="1" id="KW-0812">Transmembrane</keyword>
<evidence type="ECO:0000313" key="2">
    <source>
        <dbReference type="EMBL" id="OIQ69234.1"/>
    </source>
</evidence>
<dbReference type="AlphaFoldDB" id="A0A1J5PDD5"/>
<sequence>MSFIISVFKELLSLFVDDGSLALQVLGLIVVVAVLVKGAGVSGLIGAALLLVGCLVILTLSLRRMVK</sequence>
<dbReference type="EMBL" id="MLJW01004845">
    <property type="protein sequence ID" value="OIQ69234.1"/>
    <property type="molecule type" value="Genomic_DNA"/>
</dbReference>